<dbReference type="EMBL" id="BART01009581">
    <property type="protein sequence ID" value="GAG78281.1"/>
    <property type="molecule type" value="Genomic_DNA"/>
</dbReference>
<comment type="caution">
    <text evidence="1">The sequence shown here is derived from an EMBL/GenBank/DDBJ whole genome shotgun (WGS) entry which is preliminary data.</text>
</comment>
<organism evidence="1">
    <name type="scientific">marine sediment metagenome</name>
    <dbReference type="NCBI Taxonomy" id="412755"/>
    <lineage>
        <taxon>unclassified sequences</taxon>
        <taxon>metagenomes</taxon>
        <taxon>ecological metagenomes</taxon>
    </lineage>
</organism>
<dbReference type="AlphaFoldDB" id="X1C1M2"/>
<protein>
    <submittedName>
        <fullName evidence="1">Uncharacterized protein</fullName>
    </submittedName>
</protein>
<accession>X1C1M2</accession>
<evidence type="ECO:0000313" key="1">
    <source>
        <dbReference type="EMBL" id="GAG78281.1"/>
    </source>
</evidence>
<proteinExistence type="predicted"/>
<sequence>MSSKTKTGGWFLDDESAGIGYNPYPKVKRLTEPFNIFSDFI</sequence>
<gene>
    <name evidence="1" type="ORF">S01H4_21192</name>
</gene>
<name>X1C1M2_9ZZZZ</name>
<reference evidence="1" key="1">
    <citation type="journal article" date="2014" name="Front. Microbiol.">
        <title>High frequency of phylogenetically diverse reductive dehalogenase-homologous genes in deep subseafloor sedimentary metagenomes.</title>
        <authorList>
            <person name="Kawai M."/>
            <person name="Futagami T."/>
            <person name="Toyoda A."/>
            <person name="Takaki Y."/>
            <person name="Nishi S."/>
            <person name="Hori S."/>
            <person name="Arai W."/>
            <person name="Tsubouchi T."/>
            <person name="Morono Y."/>
            <person name="Uchiyama I."/>
            <person name="Ito T."/>
            <person name="Fujiyama A."/>
            <person name="Inagaki F."/>
            <person name="Takami H."/>
        </authorList>
    </citation>
    <scope>NUCLEOTIDE SEQUENCE</scope>
    <source>
        <strain evidence="1">Expedition CK06-06</strain>
    </source>
</reference>